<protein>
    <submittedName>
        <fullName evidence="2">Uncharacterized protein</fullName>
    </submittedName>
</protein>
<comment type="caution">
    <text evidence="2">The sequence shown here is derived from an EMBL/GenBank/DDBJ whole genome shotgun (WGS) entry which is preliminary data.</text>
</comment>
<evidence type="ECO:0000313" key="3">
    <source>
        <dbReference type="Proteomes" id="UP000619260"/>
    </source>
</evidence>
<sequence>MHCPFRTLSNSPRSAHYRPPNPRGAQRFDGRRIRRRAHFPASDPVTLAVSLVHEFQHIKLGGLLHVLPFLHEHAPSERVVAL</sequence>
<organism evidence="2 3">
    <name type="scientific">Virgisporangium aliadipatigenens</name>
    <dbReference type="NCBI Taxonomy" id="741659"/>
    <lineage>
        <taxon>Bacteria</taxon>
        <taxon>Bacillati</taxon>
        <taxon>Actinomycetota</taxon>
        <taxon>Actinomycetes</taxon>
        <taxon>Micromonosporales</taxon>
        <taxon>Micromonosporaceae</taxon>
        <taxon>Virgisporangium</taxon>
    </lineage>
</organism>
<feature type="region of interest" description="Disordered" evidence="1">
    <location>
        <begin position="1"/>
        <end position="32"/>
    </location>
</feature>
<dbReference type="EMBL" id="BOPF01000023">
    <property type="protein sequence ID" value="GIJ48981.1"/>
    <property type="molecule type" value="Genomic_DNA"/>
</dbReference>
<proteinExistence type="predicted"/>
<accession>A0A8J3YSF5</accession>
<dbReference type="Proteomes" id="UP000619260">
    <property type="component" value="Unassembled WGS sequence"/>
</dbReference>
<reference evidence="2" key="1">
    <citation type="submission" date="2021-01" db="EMBL/GenBank/DDBJ databases">
        <title>Whole genome shotgun sequence of Virgisporangium aliadipatigenens NBRC 105644.</title>
        <authorList>
            <person name="Komaki H."/>
            <person name="Tamura T."/>
        </authorList>
    </citation>
    <scope>NUCLEOTIDE SEQUENCE</scope>
    <source>
        <strain evidence="2">NBRC 105644</strain>
    </source>
</reference>
<gene>
    <name evidence="2" type="ORF">Val02_58670</name>
</gene>
<evidence type="ECO:0000256" key="1">
    <source>
        <dbReference type="SAM" id="MobiDB-lite"/>
    </source>
</evidence>
<keyword evidence="3" id="KW-1185">Reference proteome</keyword>
<dbReference type="AlphaFoldDB" id="A0A8J3YSF5"/>
<evidence type="ECO:0000313" key="2">
    <source>
        <dbReference type="EMBL" id="GIJ48981.1"/>
    </source>
</evidence>
<name>A0A8J3YSF5_9ACTN</name>